<feature type="compositionally biased region" description="Low complexity" evidence="1">
    <location>
        <begin position="474"/>
        <end position="484"/>
    </location>
</feature>
<comment type="caution">
    <text evidence="2">The sequence shown here is derived from an EMBL/GenBank/DDBJ whole genome shotgun (WGS) entry which is preliminary data.</text>
</comment>
<organism evidence="2 3">
    <name type="scientific">Actinacidiphila epipremni</name>
    <dbReference type="NCBI Taxonomy" id="2053013"/>
    <lineage>
        <taxon>Bacteria</taxon>
        <taxon>Bacillati</taxon>
        <taxon>Actinomycetota</taxon>
        <taxon>Actinomycetes</taxon>
        <taxon>Kitasatosporales</taxon>
        <taxon>Streptomycetaceae</taxon>
        <taxon>Actinacidiphila</taxon>
    </lineage>
</organism>
<feature type="non-terminal residue" evidence="2">
    <location>
        <position position="1"/>
    </location>
</feature>
<sequence>DGIADTLGDALRAAAGMAGDDKYGKQFAKSYDPAVKALFRTLSAAVRAIGQSADGLVRTANNYLKADHHSDPRAAKKPLQQYPWPGVIDDVLYPDPPSAIGAGSNHWPPPLDKYWVNGHQDKLRDAAKAFRAAATDINNLGVSLHLQVQAITDVNTSGAVTAMADFWGKIWKDADPGGRAPLSTAYLACTKLASVCDQFAQAIDHAHSEFEHKVSEAGIAMGVTTALGVLGTVFTLGGSDAGAAALDAGEAAALFATVDTVMDAAIADYAAEGIAELETVLASAAESVPEVEAVDAKTAEVTQALDREMAEAEARGGGSGGKGGGGGGGRTPPEEEPPEEEPSGGRKAQRRGRKYEEDLVQKLGGRDEFSEGGRQFDGAYEEDGTEVWYEAKSGEYWELAQRNAKVMEKFKSNLGDARRIAMASGKEFCLISENPIPQDIVENHTHGLGAHIAPDCRHRPHLRVPRDRRRRAQRPGGARVGTRGTARGVLHARRRRRLGLDVSGAGAGRGRRGVAGLG</sequence>
<gene>
    <name evidence="2" type="ORF">HCN08_34310</name>
</gene>
<evidence type="ECO:0000313" key="2">
    <source>
        <dbReference type="EMBL" id="NJP48435.1"/>
    </source>
</evidence>
<feature type="compositionally biased region" description="Basic residues" evidence="1">
    <location>
        <begin position="464"/>
        <end position="473"/>
    </location>
</feature>
<accession>A0ABX0ZZN9</accession>
<keyword evidence="3" id="KW-1185">Reference proteome</keyword>
<feature type="region of interest" description="Disordered" evidence="1">
    <location>
        <begin position="310"/>
        <end position="354"/>
    </location>
</feature>
<evidence type="ECO:0000256" key="1">
    <source>
        <dbReference type="SAM" id="MobiDB-lite"/>
    </source>
</evidence>
<dbReference type="RefSeq" id="WP_167987279.1">
    <property type="nucleotide sequence ID" value="NZ_JAATEJ010000054.1"/>
</dbReference>
<reference evidence="2 3" key="1">
    <citation type="submission" date="2020-03" db="EMBL/GenBank/DDBJ databases">
        <title>WGS of actinomycetes isolated from Thailand.</title>
        <authorList>
            <person name="Thawai C."/>
        </authorList>
    </citation>
    <scope>NUCLEOTIDE SEQUENCE [LARGE SCALE GENOMIC DNA]</scope>
    <source>
        <strain evidence="2 3">PRB2-1</strain>
    </source>
</reference>
<feature type="compositionally biased region" description="Gly residues" evidence="1">
    <location>
        <begin position="315"/>
        <end position="330"/>
    </location>
</feature>
<evidence type="ECO:0000313" key="3">
    <source>
        <dbReference type="Proteomes" id="UP000734511"/>
    </source>
</evidence>
<dbReference type="Proteomes" id="UP000734511">
    <property type="component" value="Unassembled WGS sequence"/>
</dbReference>
<dbReference type="EMBL" id="JAATEJ010000054">
    <property type="protein sequence ID" value="NJP48435.1"/>
    <property type="molecule type" value="Genomic_DNA"/>
</dbReference>
<feature type="region of interest" description="Disordered" evidence="1">
    <location>
        <begin position="464"/>
        <end position="484"/>
    </location>
</feature>
<name>A0ABX0ZZN9_9ACTN</name>
<protein>
    <submittedName>
        <fullName evidence="2">Uncharacterized protein</fullName>
    </submittedName>
</protein>
<proteinExistence type="predicted"/>